<organism evidence="10 11">
    <name type="scientific">Hypsibius exemplaris</name>
    <name type="common">Freshwater tardigrade</name>
    <dbReference type="NCBI Taxonomy" id="2072580"/>
    <lineage>
        <taxon>Eukaryota</taxon>
        <taxon>Metazoa</taxon>
        <taxon>Ecdysozoa</taxon>
        <taxon>Tardigrada</taxon>
        <taxon>Eutardigrada</taxon>
        <taxon>Parachela</taxon>
        <taxon>Hypsibioidea</taxon>
        <taxon>Hypsibiidae</taxon>
        <taxon>Hypsibius</taxon>
    </lineage>
</organism>
<keyword evidence="5 7" id="KW-0408">Iron</keyword>
<dbReference type="EMBL" id="MTYJ01000141">
    <property type="protein sequence ID" value="OQV12573.1"/>
    <property type="molecule type" value="Genomic_DNA"/>
</dbReference>
<protein>
    <submittedName>
        <fullName evidence="10">Cytochrome P450 2U1</fullName>
    </submittedName>
</protein>
<gene>
    <name evidence="10" type="ORF">BV898_13141</name>
</gene>
<dbReference type="PANTHER" id="PTHR24300:SF403">
    <property type="entry name" value="CYTOCHROME P450 306A1"/>
    <property type="match status" value="1"/>
</dbReference>
<evidence type="ECO:0000256" key="6">
    <source>
        <dbReference type="ARBA" id="ARBA00023033"/>
    </source>
</evidence>
<dbReference type="Gene3D" id="1.10.630.10">
    <property type="entry name" value="Cytochrome P450"/>
    <property type="match status" value="1"/>
</dbReference>
<evidence type="ECO:0000256" key="2">
    <source>
        <dbReference type="ARBA" id="ARBA00010617"/>
    </source>
</evidence>
<dbReference type="GO" id="GO:0016712">
    <property type="term" value="F:oxidoreductase activity, acting on paired donors, with incorporation or reduction of molecular oxygen, reduced flavin or flavoprotein as one donor, and incorporation of one atom of oxygen"/>
    <property type="evidence" value="ECO:0007669"/>
    <property type="project" value="TreeGrafter"/>
</dbReference>
<keyword evidence="9" id="KW-0472">Membrane</keyword>
<comment type="cofactor">
    <cofactor evidence="1 7">
        <name>heme</name>
        <dbReference type="ChEBI" id="CHEBI:30413"/>
    </cofactor>
</comment>
<evidence type="ECO:0000313" key="10">
    <source>
        <dbReference type="EMBL" id="OQV12573.1"/>
    </source>
</evidence>
<dbReference type="PRINTS" id="PR00385">
    <property type="entry name" value="P450"/>
</dbReference>
<dbReference type="GO" id="GO:0005737">
    <property type="term" value="C:cytoplasm"/>
    <property type="evidence" value="ECO:0007669"/>
    <property type="project" value="TreeGrafter"/>
</dbReference>
<dbReference type="Proteomes" id="UP000192578">
    <property type="component" value="Unassembled WGS sequence"/>
</dbReference>
<dbReference type="InterPro" id="IPR036396">
    <property type="entry name" value="Cyt_P450_sf"/>
</dbReference>
<keyword evidence="11" id="KW-1185">Reference proteome</keyword>
<dbReference type="PROSITE" id="PS00086">
    <property type="entry name" value="CYTOCHROME_P450"/>
    <property type="match status" value="1"/>
</dbReference>
<dbReference type="GO" id="GO:0006805">
    <property type="term" value="P:xenobiotic metabolic process"/>
    <property type="evidence" value="ECO:0007669"/>
    <property type="project" value="TreeGrafter"/>
</dbReference>
<dbReference type="InterPro" id="IPR017972">
    <property type="entry name" value="Cyt_P450_CS"/>
</dbReference>
<dbReference type="AlphaFoldDB" id="A0A1W0WBN7"/>
<dbReference type="InterPro" id="IPR050182">
    <property type="entry name" value="Cytochrome_P450_fam2"/>
</dbReference>
<keyword evidence="7 8" id="KW-0349">Heme</keyword>
<feature type="transmembrane region" description="Helical" evidence="9">
    <location>
        <begin position="20"/>
        <end position="40"/>
    </location>
</feature>
<proteinExistence type="inferred from homology"/>
<keyword evidence="6 8" id="KW-0503">Monooxygenase</keyword>
<evidence type="ECO:0000256" key="7">
    <source>
        <dbReference type="PIRSR" id="PIRSR602401-1"/>
    </source>
</evidence>
<dbReference type="Pfam" id="PF00067">
    <property type="entry name" value="p450"/>
    <property type="match status" value="1"/>
</dbReference>
<dbReference type="FunFam" id="1.10.630.10:FF:000036">
    <property type="entry name" value="CYtochrome P450 family"/>
    <property type="match status" value="1"/>
</dbReference>
<dbReference type="PANTHER" id="PTHR24300">
    <property type="entry name" value="CYTOCHROME P450 508A4-RELATED"/>
    <property type="match status" value="1"/>
</dbReference>
<evidence type="ECO:0000313" key="11">
    <source>
        <dbReference type="Proteomes" id="UP000192578"/>
    </source>
</evidence>
<feature type="binding site" description="axial binding residue" evidence="7">
    <location>
        <position position="464"/>
    </location>
    <ligand>
        <name>heme</name>
        <dbReference type="ChEBI" id="CHEBI:30413"/>
    </ligand>
    <ligandPart>
        <name>Fe</name>
        <dbReference type="ChEBI" id="CHEBI:18248"/>
    </ligandPart>
</feature>
<name>A0A1W0WBN7_HYPEX</name>
<dbReference type="OrthoDB" id="6617644at2759"/>
<evidence type="ECO:0000256" key="1">
    <source>
        <dbReference type="ARBA" id="ARBA00001971"/>
    </source>
</evidence>
<comment type="caution">
    <text evidence="10">The sequence shown here is derived from an EMBL/GenBank/DDBJ whole genome shotgun (WGS) entry which is preliminary data.</text>
</comment>
<dbReference type="PRINTS" id="PR00463">
    <property type="entry name" value="EP450I"/>
</dbReference>
<dbReference type="InterPro" id="IPR001128">
    <property type="entry name" value="Cyt_P450"/>
</dbReference>
<dbReference type="GO" id="GO:0005506">
    <property type="term" value="F:iron ion binding"/>
    <property type="evidence" value="ECO:0007669"/>
    <property type="project" value="InterPro"/>
</dbReference>
<reference evidence="11" key="1">
    <citation type="submission" date="2017-01" db="EMBL/GenBank/DDBJ databases">
        <title>Comparative genomics of anhydrobiosis in the tardigrade Hypsibius dujardini.</title>
        <authorList>
            <person name="Yoshida Y."/>
            <person name="Koutsovoulos G."/>
            <person name="Laetsch D."/>
            <person name="Stevens L."/>
            <person name="Kumar S."/>
            <person name="Horikawa D."/>
            <person name="Ishino K."/>
            <person name="Komine S."/>
            <person name="Tomita M."/>
            <person name="Blaxter M."/>
            <person name="Arakawa K."/>
        </authorList>
    </citation>
    <scope>NUCLEOTIDE SEQUENCE [LARGE SCALE GENOMIC DNA]</scope>
    <source>
        <strain evidence="11">Z151</strain>
    </source>
</reference>
<dbReference type="SUPFAM" id="SSF48264">
    <property type="entry name" value="Cytochrome P450"/>
    <property type="match status" value="1"/>
</dbReference>
<accession>A0A1W0WBN7</accession>
<keyword evidence="9" id="KW-0812">Transmembrane</keyword>
<evidence type="ECO:0000256" key="3">
    <source>
        <dbReference type="ARBA" id="ARBA00022723"/>
    </source>
</evidence>
<evidence type="ECO:0000256" key="4">
    <source>
        <dbReference type="ARBA" id="ARBA00023002"/>
    </source>
</evidence>
<keyword evidence="4 8" id="KW-0560">Oxidoreductase</keyword>
<evidence type="ECO:0000256" key="8">
    <source>
        <dbReference type="RuleBase" id="RU000461"/>
    </source>
</evidence>
<dbReference type="InterPro" id="IPR002401">
    <property type="entry name" value="Cyt_P450_E_grp-I"/>
</dbReference>
<sequence>MPYFRFQPSLLTSMLSLESFNSPVLLSFVVLILLSVRTFFWYNRRPKGAPPGPVGLPFVGSAPFLLHNAHLKFQELGKIYGNVFTVYLGNRLTVVLNDFDAIKAAYVDKSAAFASRRPGFVNGVTNGWRKDGKARGIGMTSGHQWQTIRKFNMTALRNLGIGKMRTQTLILDEVQYFSDKLERGYGRPMEALPMVRSAIVNILCMVMLGFHPAPNDRRVDAINSFLDQAHMVVKGVEPLQIFPWLRLLPGKYKAIVNKYRTTVATLGKMFRREIEVHDQLSLDADGSRDYIEAFQWQRAKDLEENGEDTYFDEPELIAQLNNLFGAGTMPTTATLAWALYFMVQQPEAQQKLYQELDKVIGTGRWIETSDKGSLPFVEAICRETHRLGSVLPLGAPRCTTEDVELLGYCIPQGTAVLPNLYNINRDPLYWKNPNEFRPERFFDANGQLFNPPYFIPFSTGLRQCPGQAFVTDVIFLFFANLMNRFQVSLPRGTTLATMEQSIGDAVLEPPTFELVFTPRRFDIGLSFFRRASLLPM</sequence>
<dbReference type="GO" id="GO:0008395">
    <property type="term" value="F:steroid hydroxylase activity"/>
    <property type="evidence" value="ECO:0007669"/>
    <property type="project" value="TreeGrafter"/>
</dbReference>
<dbReference type="GO" id="GO:0020037">
    <property type="term" value="F:heme binding"/>
    <property type="evidence" value="ECO:0007669"/>
    <property type="project" value="InterPro"/>
</dbReference>
<keyword evidence="3 7" id="KW-0479">Metal-binding</keyword>
<evidence type="ECO:0000256" key="5">
    <source>
        <dbReference type="ARBA" id="ARBA00023004"/>
    </source>
</evidence>
<dbReference type="GO" id="GO:0006082">
    <property type="term" value="P:organic acid metabolic process"/>
    <property type="evidence" value="ECO:0007669"/>
    <property type="project" value="TreeGrafter"/>
</dbReference>
<comment type="similarity">
    <text evidence="2 8">Belongs to the cytochrome P450 family.</text>
</comment>
<keyword evidence="9" id="KW-1133">Transmembrane helix</keyword>
<evidence type="ECO:0000256" key="9">
    <source>
        <dbReference type="SAM" id="Phobius"/>
    </source>
</evidence>